<name>A0A2L1GR68_9BACT</name>
<dbReference type="EMBL" id="CP021255">
    <property type="protein sequence ID" value="AVD72146.1"/>
    <property type="molecule type" value="Genomic_DNA"/>
</dbReference>
<dbReference type="InterPro" id="IPR029044">
    <property type="entry name" value="Nucleotide-diphossugar_trans"/>
</dbReference>
<dbReference type="OrthoDB" id="9771846at2"/>
<evidence type="ECO:0000256" key="1">
    <source>
        <dbReference type="ARBA" id="ARBA00006739"/>
    </source>
</evidence>
<dbReference type="InterPro" id="IPR001173">
    <property type="entry name" value="Glyco_trans_2-like"/>
</dbReference>
<dbReference type="Proteomes" id="UP000239867">
    <property type="component" value="Chromosome"/>
</dbReference>
<dbReference type="SUPFAM" id="SSF53448">
    <property type="entry name" value="Nucleotide-diphospho-sugar transferases"/>
    <property type="match status" value="1"/>
</dbReference>
<proteinExistence type="inferred from homology"/>
<keyword evidence="3" id="KW-0808">Transferase</keyword>
<gene>
    <name evidence="6" type="ORF">CAY53_12210</name>
</gene>
<dbReference type="Gene3D" id="3.90.550.10">
    <property type="entry name" value="Spore Coat Polysaccharide Biosynthesis Protein SpsA, Chain A"/>
    <property type="match status" value="1"/>
</dbReference>
<evidence type="ECO:0000256" key="2">
    <source>
        <dbReference type="ARBA" id="ARBA00022676"/>
    </source>
</evidence>
<accession>A0A2L1GR68</accession>
<dbReference type="KEGG" id="deo:CAY53_12210"/>
<organism evidence="6 7">
    <name type="scientific">Desulfobulbus oralis</name>
    <dbReference type="NCBI Taxonomy" id="1986146"/>
    <lineage>
        <taxon>Bacteria</taxon>
        <taxon>Pseudomonadati</taxon>
        <taxon>Thermodesulfobacteriota</taxon>
        <taxon>Desulfobulbia</taxon>
        <taxon>Desulfobulbales</taxon>
        <taxon>Desulfobulbaceae</taxon>
        <taxon>Desulfobulbus</taxon>
    </lineage>
</organism>
<feature type="domain" description="Glycosyltransferase 2-like" evidence="5">
    <location>
        <begin position="4"/>
        <end position="174"/>
    </location>
</feature>
<dbReference type="PANTHER" id="PTHR43179">
    <property type="entry name" value="RHAMNOSYLTRANSFERASE WBBL"/>
    <property type="match status" value="1"/>
</dbReference>
<evidence type="ECO:0000313" key="6">
    <source>
        <dbReference type="EMBL" id="AVD72146.1"/>
    </source>
</evidence>
<evidence type="ECO:0000256" key="3">
    <source>
        <dbReference type="ARBA" id="ARBA00022679"/>
    </source>
</evidence>
<evidence type="ECO:0000256" key="4">
    <source>
        <dbReference type="SAM" id="Phobius"/>
    </source>
</evidence>
<sequence>MIDIVIPNYNGRAFLSVCLKAIRAQSFRDWRVIVVDNGSEDDSSALLQEHFPEVRLVQLAENTGFSAAVNTGIASGDADLVFLLNNDTELAPDCLEQLARAARQWPEAGFFAARLVNFHERHLLDGAGEGFLRGGAGYRLGTMEEDGPAYALPRPVFGACAGAALYRRQTLQEVGAFDPDFFAYLEDVDWNLRAARLGKICRYVPEARVFHIGSATTGSRFNDLTIRLSTRNAFFVLARNYSLALFVRYALVIAAYQFCWLLFVLKKRHFGAYWQGLREALRGWPGMRRKFRQGIGAAEIAPPLLRAKLREAERESIHSIMRRRAAAGKGNGLLLLYLRLFC</sequence>
<dbReference type="RefSeq" id="WP_104937350.1">
    <property type="nucleotide sequence ID" value="NZ_CP021255.1"/>
</dbReference>
<comment type="similarity">
    <text evidence="1">Belongs to the glycosyltransferase 2 family.</text>
</comment>
<keyword evidence="2" id="KW-0328">Glycosyltransferase</keyword>
<dbReference type="AlphaFoldDB" id="A0A2L1GR68"/>
<dbReference type="GO" id="GO:0016757">
    <property type="term" value="F:glycosyltransferase activity"/>
    <property type="evidence" value="ECO:0007669"/>
    <property type="project" value="UniProtKB-KW"/>
</dbReference>
<evidence type="ECO:0000259" key="5">
    <source>
        <dbReference type="Pfam" id="PF00535"/>
    </source>
</evidence>
<protein>
    <recommendedName>
        <fullName evidence="5">Glycosyltransferase 2-like domain-containing protein</fullName>
    </recommendedName>
</protein>
<dbReference type="Pfam" id="PF00535">
    <property type="entry name" value="Glycos_transf_2"/>
    <property type="match status" value="1"/>
</dbReference>
<reference evidence="6" key="2">
    <citation type="journal article" date="2018" name="MBio">
        <title>Insights into the evolution of host association through the isolation and characterization of a novel human periodontal pathobiont, Desulfobulbus oralis.</title>
        <authorList>
            <person name="Cross K.L."/>
            <person name="Chirania P."/>
            <person name="Xiong W."/>
            <person name="Beall C.J."/>
            <person name="Elkins J.G."/>
            <person name="Giannone R.J."/>
            <person name="Griffen A.L."/>
            <person name="Guss A.M."/>
            <person name="Hettich R.L."/>
            <person name="Joshi S.S."/>
            <person name="Mokrzan E.M."/>
            <person name="Martin R.K."/>
            <person name="Zhulin I.B."/>
            <person name="Leys E.J."/>
            <person name="Podar M."/>
        </authorList>
    </citation>
    <scope>NUCLEOTIDE SEQUENCE [LARGE SCALE GENOMIC DNA]</scope>
    <source>
        <strain evidence="6">ORNL</strain>
    </source>
</reference>
<keyword evidence="4" id="KW-0812">Transmembrane</keyword>
<evidence type="ECO:0000313" key="7">
    <source>
        <dbReference type="Proteomes" id="UP000239867"/>
    </source>
</evidence>
<keyword evidence="7" id="KW-1185">Reference proteome</keyword>
<feature type="transmembrane region" description="Helical" evidence="4">
    <location>
        <begin position="241"/>
        <end position="265"/>
    </location>
</feature>
<reference evidence="6" key="1">
    <citation type="submission" date="2017-05" db="EMBL/GenBank/DDBJ databases">
        <authorList>
            <person name="Song R."/>
            <person name="Chenine A.L."/>
            <person name="Ruprecht R.M."/>
        </authorList>
    </citation>
    <scope>NUCLEOTIDE SEQUENCE</scope>
    <source>
        <strain evidence="6">ORNL</strain>
    </source>
</reference>
<keyword evidence="4" id="KW-1133">Transmembrane helix</keyword>
<dbReference type="CDD" id="cd04186">
    <property type="entry name" value="GT_2_like_c"/>
    <property type="match status" value="1"/>
</dbReference>
<keyword evidence="4" id="KW-0472">Membrane</keyword>
<dbReference type="PANTHER" id="PTHR43179:SF12">
    <property type="entry name" value="GALACTOFURANOSYLTRANSFERASE GLFT2"/>
    <property type="match status" value="1"/>
</dbReference>